<reference evidence="2 3" key="1">
    <citation type="submission" date="2021-01" db="EMBL/GenBank/DDBJ databases">
        <title>WGS of actinomycetes isolated from Thailand.</title>
        <authorList>
            <person name="Thawai C."/>
        </authorList>
    </citation>
    <scope>NUCLEOTIDE SEQUENCE [LARGE SCALE GENOMIC DNA]</scope>
    <source>
        <strain evidence="2 3">CA1R205</strain>
    </source>
</reference>
<dbReference type="InterPro" id="IPR036237">
    <property type="entry name" value="Xyl_isomerase-like_sf"/>
</dbReference>
<name>A0ABS1NR58_9ACTN</name>
<evidence type="ECO:0000313" key="3">
    <source>
        <dbReference type="Proteomes" id="UP000634229"/>
    </source>
</evidence>
<dbReference type="EMBL" id="JAERRF010000051">
    <property type="protein sequence ID" value="MBL1102597.1"/>
    <property type="molecule type" value="Genomic_DNA"/>
</dbReference>
<keyword evidence="3" id="KW-1185">Reference proteome</keyword>
<dbReference type="Gene3D" id="3.20.20.150">
    <property type="entry name" value="Divalent-metal-dependent TIM barrel enzymes"/>
    <property type="match status" value="1"/>
</dbReference>
<proteinExistence type="predicted"/>
<evidence type="ECO:0000313" key="2">
    <source>
        <dbReference type="EMBL" id="MBL1102597.1"/>
    </source>
</evidence>
<dbReference type="Proteomes" id="UP000634229">
    <property type="component" value="Unassembled WGS sequence"/>
</dbReference>
<organism evidence="2 3">
    <name type="scientific">Streptomyces coffeae</name>
    <dbReference type="NCBI Taxonomy" id="621382"/>
    <lineage>
        <taxon>Bacteria</taxon>
        <taxon>Bacillati</taxon>
        <taxon>Actinomycetota</taxon>
        <taxon>Actinomycetes</taxon>
        <taxon>Kitasatosporales</taxon>
        <taxon>Streptomycetaceae</taxon>
        <taxon>Streptomyces</taxon>
    </lineage>
</organism>
<dbReference type="Pfam" id="PF01261">
    <property type="entry name" value="AP_endonuc_2"/>
    <property type="match status" value="1"/>
</dbReference>
<dbReference type="InterPro" id="IPR050312">
    <property type="entry name" value="IolE/XylAMocC-like"/>
</dbReference>
<feature type="domain" description="Xylose isomerase-like TIM barrel" evidence="1">
    <location>
        <begin position="32"/>
        <end position="230"/>
    </location>
</feature>
<accession>A0ABS1NR58</accession>
<sequence>MSPRTRVGSAPDSWGVWFPDDPQQTDWTRFLDELAFAGYTWLELGPYGFLPADPQVLREELGRRNLKLSGGTVGGPLHRREAHAAIRDDLLRVGRLAASQEAQYVVFLPAMYRDLHSGVQLEPSELDADGWRSLVEGATELARVLYEETGTRFVFHPHAESHVETDEQVASFLADTAPSLVGLCLDTGHVAYRRGDTRRLMLEHSDRIWYVHLKQVDPQVLDRVDGEALPFAEAVKLGVMCEPPFGVPTLQEVSDGLAQLFDDTFVIVEQDMYPCSPDYPLPIAARTRSALRDAAIG</sequence>
<dbReference type="RefSeq" id="WP_201883158.1">
    <property type="nucleotide sequence ID" value="NZ_JAERRF010000051.1"/>
</dbReference>
<dbReference type="PANTHER" id="PTHR12110:SF41">
    <property type="entry name" value="INOSOSE DEHYDRATASE"/>
    <property type="match status" value="1"/>
</dbReference>
<evidence type="ECO:0000259" key="1">
    <source>
        <dbReference type="Pfam" id="PF01261"/>
    </source>
</evidence>
<gene>
    <name evidence="2" type="ORF">JK363_39600</name>
</gene>
<comment type="caution">
    <text evidence="2">The sequence shown here is derived from an EMBL/GenBank/DDBJ whole genome shotgun (WGS) entry which is preliminary data.</text>
</comment>
<dbReference type="SUPFAM" id="SSF51658">
    <property type="entry name" value="Xylose isomerase-like"/>
    <property type="match status" value="1"/>
</dbReference>
<dbReference type="PANTHER" id="PTHR12110">
    <property type="entry name" value="HYDROXYPYRUVATE ISOMERASE"/>
    <property type="match status" value="1"/>
</dbReference>
<dbReference type="InterPro" id="IPR013022">
    <property type="entry name" value="Xyl_isomerase-like_TIM-brl"/>
</dbReference>
<protein>
    <submittedName>
        <fullName evidence="2">TIM barrel protein</fullName>
    </submittedName>
</protein>